<evidence type="ECO:0000313" key="2">
    <source>
        <dbReference type="EMBL" id="KNE02008.1"/>
    </source>
</evidence>
<dbReference type="VEuPathDB" id="FungiDB:CJJ07_003673"/>
<dbReference type="VEuPathDB" id="FungiDB:CJI96_0002281"/>
<feature type="domain" description="RNase III" evidence="1">
    <location>
        <begin position="70"/>
        <end position="205"/>
    </location>
</feature>
<dbReference type="VEuPathDB" id="FungiDB:B9J08_003749"/>
<reference evidence="3" key="1">
    <citation type="journal article" date="2015" name="BMC Genomics">
        <title>Draft genome of a commonly misdiagnosed multidrug resistant pathogen Candida auris.</title>
        <authorList>
            <person name="Chatterjee S."/>
            <person name="Alampalli S.V."/>
            <person name="Nageshan R.K."/>
            <person name="Chettiar S.T."/>
            <person name="Joshi S."/>
            <person name="Tatu U.S."/>
        </authorList>
    </citation>
    <scope>NUCLEOTIDE SEQUENCE [LARGE SCALE GENOMIC DNA]</scope>
    <source>
        <strain evidence="3">6684</strain>
    </source>
</reference>
<dbReference type="Pfam" id="PF14622">
    <property type="entry name" value="Ribonucleas_3_3"/>
    <property type="match status" value="1"/>
</dbReference>
<dbReference type="GO" id="GO:0004525">
    <property type="term" value="F:ribonuclease III activity"/>
    <property type="evidence" value="ECO:0007669"/>
    <property type="project" value="InterPro"/>
</dbReference>
<dbReference type="GO" id="GO:0003735">
    <property type="term" value="F:structural constituent of ribosome"/>
    <property type="evidence" value="ECO:0007669"/>
    <property type="project" value="InterPro"/>
</dbReference>
<protein>
    <recommendedName>
        <fullName evidence="1">RNase III domain-containing protein</fullName>
    </recommendedName>
</protein>
<comment type="caution">
    <text evidence="2">The sequence shown here is derived from an EMBL/GenBank/DDBJ whole genome shotgun (WGS) entry which is preliminary data.</text>
</comment>
<sequence>MLVDKACLRAASKTLLKPACRSIYLHTGPRVAGLRRDPKEAFKTHLGLEYGSSEATSAVKSFLANYSIPEEMARQVITHKSFGNGIKAYNEKLVVMGLKVMSLFLAKHVIEQETTNKNAINGKNLDVLGTPIAKELGGKTSLGLFAKQHNLNKNMFWKLHNHSLTFEQSGEMKVSAHMMYALVGAVAYVHGKRLAEEFIREKLLKGENLLEAVTAQLIEESTS</sequence>
<dbReference type="Proteomes" id="UP000037122">
    <property type="component" value="Unassembled WGS sequence"/>
</dbReference>
<accession>A0A0L0P6M9</accession>
<gene>
    <name evidence="2" type="ORF">QG37_00947</name>
</gene>
<dbReference type="InterPro" id="IPR040030">
    <property type="entry name" value="Ribosomal_mL57"/>
</dbReference>
<proteinExistence type="predicted"/>
<dbReference type="Gene3D" id="1.10.1520.10">
    <property type="entry name" value="Ribonuclease III domain"/>
    <property type="match status" value="1"/>
</dbReference>
<dbReference type="GO" id="GO:0032543">
    <property type="term" value="P:mitochondrial translation"/>
    <property type="evidence" value="ECO:0007669"/>
    <property type="project" value="InterPro"/>
</dbReference>
<dbReference type="InterPro" id="IPR036389">
    <property type="entry name" value="RNase_III_sf"/>
</dbReference>
<dbReference type="EMBL" id="LGST01000007">
    <property type="protein sequence ID" value="KNE02008.1"/>
    <property type="molecule type" value="Genomic_DNA"/>
</dbReference>
<evidence type="ECO:0000313" key="3">
    <source>
        <dbReference type="Proteomes" id="UP000037122"/>
    </source>
</evidence>
<dbReference type="GO" id="GO:0006396">
    <property type="term" value="P:RNA processing"/>
    <property type="evidence" value="ECO:0007669"/>
    <property type="project" value="InterPro"/>
</dbReference>
<dbReference type="SUPFAM" id="SSF69065">
    <property type="entry name" value="RNase III domain-like"/>
    <property type="match status" value="1"/>
</dbReference>
<evidence type="ECO:0000259" key="1">
    <source>
        <dbReference type="Pfam" id="PF14622"/>
    </source>
</evidence>
<organism evidence="2 3">
    <name type="scientific">Candidozyma auris</name>
    <name type="common">Yeast</name>
    <name type="synonym">Candida auris</name>
    <dbReference type="NCBI Taxonomy" id="498019"/>
    <lineage>
        <taxon>Eukaryota</taxon>
        <taxon>Fungi</taxon>
        <taxon>Dikarya</taxon>
        <taxon>Ascomycota</taxon>
        <taxon>Saccharomycotina</taxon>
        <taxon>Pichiomycetes</taxon>
        <taxon>Metschnikowiaceae</taxon>
        <taxon>Candidozyma</taxon>
    </lineage>
</organism>
<dbReference type="VEuPathDB" id="FungiDB:CJI97_003823"/>
<dbReference type="PANTHER" id="PTHR28160">
    <property type="entry name" value="54S RIBOSOMAL PROTEIN L15, MITOCHONDRIAL"/>
    <property type="match status" value="1"/>
</dbReference>
<name>A0A0L0P6M9_CANAR</name>
<dbReference type="VEuPathDB" id="FungiDB:QG37_00947"/>
<dbReference type="InterPro" id="IPR000999">
    <property type="entry name" value="RNase_III_dom"/>
</dbReference>
<dbReference type="PANTHER" id="PTHR28160:SF1">
    <property type="entry name" value="LARGE RIBOSOMAL SUBUNIT PROTEIN ML57"/>
    <property type="match status" value="1"/>
</dbReference>
<dbReference type="GO" id="GO:0005762">
    <property type="term" value="C:mitochondrial large ribosomal subunit"/>
    <property type="evidence" value="ECO:0007669"/>
    <property type="project" value="InterPro"/>
</dbReference>
<dbReference type="AlphaFoldDB" id="A0A0L0P6M9"/>
<dbReference type="VEuPathDB" id="FungiDB:CJJ09_000358"/>